<dbReference type="Proteomes" id="UP000006830">
    <property type="component" value="Chromosome"/>
</dbReference>
<accession>A8GP38</accession>
<name>A8GP38_RICAH</name>
<reference evidence="2" key="1">
    <citation type="submission" date="2007-09" db="EMBL/GenBank/DDBJ databases">
        <title>Complete Genome Sequence of Rickettsia akari.</title>
        <authorList>
            <person name="Madan A."/>
            <person name="Fahey J."/>
            <person name="Helton E."/>
            <person name="Ketteman M."/>
            <person name="Madan A."/>
            <person name="Rodrigues S."/>
            <person name="Sanchez A."/>
            <person name="Whiting M."/>
            <person name="Dasch G."/>
            <person name="Eremeeva M."/>
        </authorList>
    </citation>
    <scope>NUCLEOTIDE SEQUENCE</scope>
    <source>
        <strain evidence="2">Hartford</strain>
    </source>
</reference>
<dbReference type="RefSeq" id="WP_012149793.1">
    <property type="nucleotide sequence ID" value="NC_009881.1"/>
</dbReference>
<dbReference type="PANTHER" id="PTHR24111:SF0">
    <property type="entry name" value="LEUCINE-RICH REPEAT-CONTAINING PROTEIN"/>
    <property type="match status" value="1"/>
</dbReference>
<keyword evidence="3" id="KW-1185">Reference proteome</keyword>
<evidence type="ECO:0000256" key="1">
    <source>
        <dbReference type="ARBA" id="ARBA00022737"/>
    </source>
</evidence>
<dbReference type="PANTHER" id="PTHR24111">
    <property type="entry name" value="LEUCINE-RICH REPEAT-CONTAINING PROTEIN 34"/>
    <property type="match status" value="1"/>
</dbReference>
<dbReference type="SUPFAM" id="SSF52047">
    <property type="entry name" value="RNI-like"/>
    <property type="match status" value="1"/>
</dbReference>
<keyword evidence="1" id="KW-0677">Repeat</keyword>
<dbReference type="EMBL" id="CP000847">
    <property type="protein sequence ID" value="ABV75163.1"/>
    <property type="molecule type" value="Genomic_DNA"/>
</dbReference>
<gene>
    <name evidence="2" type="ordered locus">A1C_04465</name>
</gene>
<organism evidence="2 3">
    <name type="scientific">Rickettsia akari (strain Hartford)</name>
    <dbReference type="NCBI Taxonomy" id="293614"/>
    <lineage>
        <taxon>Bacteria</taxon>
        <taxon>Pseudomonadati</taxon>
        <taxon>Pseudomonadota</taxon>
        <taxon>Alphaproteobacteria</taxon>
        <taxon>Rickettsiales</taxon>
        <taxon>Rickettsiaceae</taxon>
        <taxon>Rickettsieae</taxon>
        <taxon>Rickettsia</taxon>
        <taxon>spotted fever group</taxon>
    </lineage>
</organism>
<proteinExistence type="predicted"/>
<evidence type="ECO:0000313" key="3">
    <source>
        <dbReference type="Proteomes" id="UP000006830"/>
    </source>
</evidence>
<evidence type="ECO:0000313" key="2">
    <source>
        <dbReference type="EMBL" id="ABV75163.1"/>
    </source>
</evidence>
<dbReference type="KEGG" id="rak:A1C_04465"/>
<dbReference type="HOGENOM" id="CLU_2481305_0_0_5"/>
<protein>
    <submittedName>
        <fullName evidence="2">Uncharacterized protein</fullName>
    </submittedName>
</protein>
<dbReference type="InterPro" id="IPR032675">
    <property type="entry name" value="LRR_dom_sf"/>
</dbReference>
<sequence>MIGAKAIAEVLKVNKSLIYLDLGSDCHWGDEWAICDKGAEFLAEALETNNTLTYLRLARRIVSPEWINFFIEALQTNYSLTTLILNR</sequence>
<dbReference type="InterPro" id="IPR052201">
    <property type="entry name" value="LRR-containing_regulator"/>
</dbReference>
<dbReference type="STRING" id="293614.A1C_04465"/>
<dbReference type="Gene3D" id="3.80.10.10">
    <property type="entry name" value="Ribonuclease Inhibitor"/>
    <property type="match status" value="1"/>
</dbReference>
<dbReference type="AlphaFoldDB" id="A8GP38"/>